<dbReference type="CDD" id="cd18577">
    <property type="entry name" value="ABC_6TM_Pgp_ABCB1_D1_like"/>
    <property type="match status" value="1"/>
</dbReference>
<evidence type="ECO:0000256" key="3">
    <source>
        <dbReference type="ARBA" id="ARBA00022448"/>
    </source>
</evidence>
<keyword evidence="6" id="KW-0547">Nucleotide-binding</keyword>
<dbReference type="GO" id="GO:0005524">
    <property type="term" value="F:ATP binding"/>
    <property type="evidence" value="ECO:0007669"/>
    <property type="project" value="UniProtKB-KW"/>
</dbReference>
<comment type="similarity">
    <text evidence="2">Belongs to the ABC transporter superfamily. ABCB family. Multidrug resistance exporter (TC 3.A.1.201) subfamily.</text>
</comment>
<dbReference type="GO" id="GO:0010328">
    <property type="term" value="F:auxin influx transmembrane transporter activity"/>
    <property type="evidence" value="ECO:0007669"/>
    <property type="project" value="UniProtKB-ARBA"/>
</dbReference>
<dbReference type="GO" id="GO:0090374">
    <property type="term" value="P:oligopeptide export from mitochondrion"/>
    <property type="evidence" value="ECO:0007669"/>
    <property type="project" value="TreeGrafter"/>
</dbReference>
<feature type="transmembrane region" description="Helical" evidence="13">
    <location>
        <begin position="193"/>
        <end position="212"/>
    </location>
</feature>
<proteinExistence type="inferred from homology"/>
<feature type="region of interest" description="Disordered" evidence="12">
    <location>
        <begin position="1"/>
        <end position="47"/>
    </location>
</feature>
<dbReference type="CDD" id="cd03249">
    <property type="entry name" value="ABC_MTABC3_MDL1_MDL2"/>
    <property type="match status" value="2"/>
</dbReference>
<reference evidence="16 17" key="1">
    <citation type="journal article" date="2020" name="IScience">
        <title>Genome Sequencing of the Endangered Kingdonia uniflora (Circaeasteraceae, Ranunculales) Reveals Potential Mechanisms of Evolutionary Specialization.</title>
        <authorList>
            <person name="Sun Y."/>
            <person name="Deng T."/>
            <person name="Zhang A."/>
            <person name="Moore M.J."/>
            <person name="Landis J.B."/>
            <person name="Lin N."/>
            <person name="Zhang H."/>
            <person name="Zhang X."/>
            <person name="Huang J."/>
            <person name="Zhang X."/>
            <person name="Sun H."/>
            <person name="Wang H."/>
        </authorList>
    </citation>
    <scope>NUCLEOTIDE SEQUENCE [LARGE SCALE GENOMIC DNA]</scope>
    <source>
        <strain evidence="16">TB1705</strain>
        <tissue evidence="16">Leaf</tissue>
    </source>
</reference>
<protein>
    <submittedName>
        <fullName evidence="16">Uncharacterized protein</fullName>
    </submittedName>
</protein>
<dbReference type="GO" id="GO:0016887">
    <property type="term" value="F:ATP hydrolysis activity"/>
    <property type="evidence" value="ECO:0007669"/>
    <property type="project" value="InterPro"/>
</dbReference>
<dbReference type="Pfam" id="PF00005">
    <property type="entry name" value="ABC_tran"/>
    <property type="match status" value="2"/>
</dbReference>
<dbReference type="InterPro" id="IPR017871">
    <property type="entry name" value="ABC_transporter-like_CS"/>
</dbReference>
<feature type="transmembrane region" description="Helical" evidence="13">
    <location>
        <begin position="842"/>
        <end position="860"/>
    </location>
</feature>
<dbReference type="GO" id="GO:0009637">
    <property type="term" value="P:response to blue light"/>
    <property type="evidence" value="ECO:0007669"/>
    <property type="project" value="UniProtKB-ARBA"/>
</dbReference>
<feature type="transmembrane region" description="Helical" evidence="13">
    <location>
        <begin position="866"/>
        <end position="883"/>
    </location>
</feature>
<dbReference type="SMART" id="SM00382">
    <property type="entry name" value="AAA"/>
    <property type="match status" value="2"/>
</dbReference>
<keyword evidence="8 13" id="KW-1133">Transmembrane helix</keyword>
<dbReference type="FunFam" id="3.40.50.300:FF:000066">
    <property type="entry name" value="ABC transporter B family member 1"/>
    <property type="match status" value="1"/>
</dbReference>
<comment type="caution">
    <text evidence="16">The sequence shown here is derived from an EMBL/GenBank/DDBJ whole genome shotgun (WGS) entry which is preliminary data.</text>
</comment>
<evidence type="ECO:0000256" key="4">
    <source>
        <dbReference type="ARBA" id="ARBA00022692"/>
    </source>
</evidence>
<dbReference type="GO" id="GO:1900459">
    <property type="term" value="P:positive regulation of brassinosteroid mediated signaling pathway"/>
    <property type="evidence" value="ECO:0007669"/>
    <property type="project" value="UniProtKB-ARBA"/>
</dbReference>
<dbReference type="PROSITE" id="PS50929">
    <property type="entry name" value="ABC_TM1F"/>
    <property type="match status" value="2"/>
</dbReference>
<evidence type="ECO:0000313" key="17">
    <source>
        <dbReference type="Proteomes" id="UP000541444"/>
    </source>
</evidence>
<comment type="subunit">
    <text evidence="11">Interacts with 1-naphthylphthalamic acid (NPA).</text>
</comment>
<dbReference type="GO" id="GO:0009926">
    <property type="term" value="P:auxin polar transport"/>
    <property type="evidence" value="ECO:0007669"/>
    <property type="project" value="UniProtKB-ARBA"/>
</dbReference>
<dbReference type="Gene3D" id="1.20.1560.10">
    <property type="entry name" value="ABC transporter type 1, transmembrane domain"/>
    <property type="match status" value="1"/>
</dbReference>
<dbReference type="FunFam" id="1.20.1560.10:FF:000009">
    <property type="entry name" value="ABC transporter B family member 1"/>
    <property type="match status" value="1"/>
</dbReference>
<evidence type="ECO:0000256" key="1">
    <source>
        <dbReference type="ARBA" id="ARBA00004651"/>
    </source>
</evidence>
<feature type="transmembrane region" description="Helical" evidence="13">
    <location>
        <begin position="218"/>
        <end position="236"/>
    </location>
</feature>
<feature type="transmembrane region" description="Helical" evidence="13">
    <location>
        <begin position="296"/>
        <end position="316"/>
    </location>
</feature>
<feature type="compositionally biased region" description="Basic and acidic residues" evidence="12">
    <location>
        <begin position="25"/>
        <end position="42"/>
    </location>
</feature>
<evidence type="ECO:0000259" key="14">
    <source>
        <dbReference type="PROSITE" id="PS50893"/>
    </source>
</evidence>
<evidence type="ECO:0000256" key="10">
    <source>
        <dbReference type="ARBA" id="ARBA00023180"/>
    </source>
</evidence>
<accession>A0A7J7NI51</accession>
<evidence type="ECO:0000256" key="9">
    <source>
        <dbReference type="ARBA" id="ARBA00023136"/>
    </source>
</evidence>
<feature type="transmembrane region" description="Helical" evidence="13">
    <location>
        <begin position="987"/>
        <end position="1008"/>
    </location>
</feature>
<dbReference type="InterPro" id="IPR003593">
    <property type="entry name" value="AAA+_ATPase"/>
</dbReference>
<dbReference type="InterPro" id="IPR039421">
    <property type="entry name" value="Type_1_exporter"/>
</dbReference>
<dbReference type="GO" id="GO:0009958">
    <property type="term" value="P:positive gravitropism"/>
    <property type="evidence" value="ECO:0007669"/>
    <property type="project" value="UniProtKB-ARBA"/>
</dbReference>
<evidence type="ECO:0000256" key="12">
    <source>
        <dbReference type="SAM" id="MobiDB-lite"/>
    </source>
</evidence>
<dbReference type="GO" id="GO:0005886">
    <property type="term" value="C:plasma membrane"/>
    <property type="evidence" value="ECO:0007669"/>
    <property type="project" value="UniProtKB-SubCell"/>
</dbReference>
<keyword evidence="5" id="KW-0677">Repeat</keyword>
<dbReference type="InterPro" id="IPR027417">
    <property type="entry name" value="P-loop_NTPase"/>
</dbReference>
<dbReference type="PANTHER" id="PTHR43394">
    <property type="entry name" value="ATP-DEPENDENT PERMEASE MDL1, MITOCHONDRIAL"/>
    <property type="match status" value="1"/>
</dbReference>
<dbReference type="InterPro" id="IPR036640">
    <property type="entry name" value="ABC1_TM_sf"/>
</dbReference>
<dbReference type="GO" id="GO:0009640">
    <property type="term" value="P:photomorphogenesis"/>
    <property type="evidence" value="ECO:0007669"/>
    <property type="project" value="UniProtKB-ARBA"/>
</dbReference>
<evidence type="ECO:0000256" key="5">
    <source>
        <dbReference type="ARBA" id="ARBA00022737"/>
    </source>
</evidence>
<dbReference type="GO" id="GO:0009741">
    <property type="term" value="P:response to brassinosteroid"/>
    <property type="evidence" value="ECO:0007669"/>
    <property type="project" value="UniProtKB-ARBA"/>
</dbReference>
<evidence type="ECO:0000256" key="2">
    <source>
        <dbReference type="ARBA" id="ARBA00007577"/>
    </source>
</evidence>
<dbReference type="FunFam" id="3.40.50.300:FF:000205">
    <property type="entry name" value="ABC transporter B family member 4"/>
    <property type="match status" value="1"/>
</dbReference>
<dbReference type="GO" id="GO:0043481">
    <property type="term" value="P:anthocyanin accumulation in tissues in response to UV light"/>
    <property type="evidence" value="ECO:0007669"/>
    <property type="project" value="UniProtKB-ARBA"/>
</dbReference>
<dbReference type="InterPro" id="IPR003439">
    <property type="entry name" value="ABC_transporter-like_ATP-bd"/>
</dbReference>
<feature type="transmembrane region" description="Helical" evidence="13">
    <location>
        <begin position="65"/>
        <end position="86"/>
    </location>
</feature>
<dbReference type="FunFam" id="1.20.1560.10:FF:000029">
    <property type="entry name" value="ABC transporter B family member 1"/>
    <property type="match status" value="1"/>
</dbReference>
<feature type="transmembrane region" description="Helical" evidence="13">
    <location>
        <begin position="328"/>
        <end position="346"/>
    </location>
</feature>
<keyword evidence="9 13" id="KW-0472">Membrane</keyword>
<keyword evidence="10" id="KW-0325">Glycoprotein</keyword>
<dbReference type="PANTHER" id="PTHR43394:SF11">
    <property type="entry name" value="ATP-BINDING CASSETTE TRANSPORTER"/>
    <property type="match status" value="1"/>
</dbReference>
<dbReference type="Pfam" id="PF00664">
    <property type="entry name" value="ABC_membrane"/>
    <property type="match status" value="2"/>
</dbReference>
<dbReference type="PROSITE" id="PS00211">
    <property type="entry name" value="ABC_TRANSPORTER_1"/>
    <property type="match status" value="2"/>
</dbReference>
<dbReference type="GO" id="GO:0009733">
    <property type="term" value="P:response to auxin"/>
    <property type="evidence" value="ECO:0007669"/>
    <property type="project" value="UniProtKB-ARBA"/>
</dbReference>
<keyword evidence="3" id="KW-0813">Transport</keyword>
<evidence type="ECO:0000313" key="16">
    <source>
        <dbReference type="EMBL" id="KAF6166931.1"/>
    </source>
</evidence>
<keyword evidence="7" id="KW-0067">ATP-binding</keyword>
<evidence type="ECO:0000259" key="15">
    <source>
        <dbReference type="PROSITE" id="PS50929"/>
    </source>
</evidence>
<dbReference type="Gene3D" id="3.40.50.300">
    <property type="entry name" value="P-loop containing nucleotide triphosphate hydrolases"/>
    <property type="match status" value="2"/>
</dbReference>
<evidence type="ECO:0000256" key="8">
    <source>
        <dbReference type="ARBA" id="ARBA00022989"/>
    </source>
</evidence>
<evidence type="ECO:0000256" key="11">
    <source>
        <dbReference type="ARBA" id="ARBA00062948"/>
    </source>
</evidence>
<feature type="transmembrane region" description="Helical" evidence="13">
    <location>
        <begin position="113"/>
        <end position="137"/>
    </location>
</feature>
<feature type="compositionally biased region" description="Low complexity" evidence="12">
    <location>
        <begin position="647"/>
        <end position="659"/>
    </location>
</feature>
<dbReference type="GO" id="GO:0015421">
    <property type="term" value="F:ABC-type oligopeptide transporter activity"/>
    <property type="evidence" value="ECO:0007669"/>
    <property type="project" value="TreeGrafter"/>
</dbReference>
<feature type="domain" description="ABC transmembrane type-1" evidence="15">
    <location>
        <begin position="70"/>
        <end position="357"/>
    </location>
</feature>
<keyword evidence="4 13" id="KW-0812">Transmembrane</keyword>
<feature type="domain" description="ABC transporter" evidence="14">
    <location>
        <begin position="1045"/>
        <end position="1281"/>
    </location>
</feature>
<feature type="domain" description="ABC transporter" evidence="14">
    <location>
        <begin position="392"/>
        <end position="628"/>
    </location>
</feature>
<dbReference type="GO" id="GO:0005743">
    <property type="term" value="C:mitochondrial inner membrane"/>
    <property type="evidence" value="ECO:0007669"/>
    <property type="project" value="TreeGrafter"/>
</dbReference>
<dbReference type="OrthoDB" id="6500128at2759"/>
<gene>
    <name evidence="16" type="ORF">GIB67_037444</name>
</gene>
<evidence type="ECO:0000256" key="7">
    <source>
        <dbReference type="ARBA" id="ARBA00022840"/>
    </source>
</evidence>
<feature type="transmembrane region" description="Helical" evidence="13">
    <location>
        <begin position="718"/>
        <end position="741"/>
    </location>
</feature>
<organism evidence="16 17">
    <name type="scientific">Kingdonia uniflora</name>
    <dbReference type="NCBI Taxonomy" id="39325"/>
    <lineage>
        <taxon>Eukaryota</taxon>
        <taxon>Viridiplantae</taxon>
        <taxon>Streptophyta</taxon>
        <taxon>Embryophyta</taxon>
        <taxon>Tracheophyta</taxon>
        <taxon>Spermatophyta</taxon>
        <taxon>Magnoliopsida</taxon>
        <taxon>Ranunculales</taxon>
        <taxon>Circaeasteraceae</taxon>
        <taxon>Kingdonia</taxon>
    </lineage>
</organism>
<dbReference type="SUPFAM" id="SSF90123">
    <property type="entry name" value="ABC transporter transmembrane region"/>
    <property type="match status" value="2"/>
</dbReference>
<dbReference type="Proteomes" id="UP000541444">
    <property type="component" value="Unassembled WGS sequence"/>
</dbReference>
<dbReference type="GO" id="GO:0048443">
    <property type="term" value="P:stamen development"/>
    <property type="evidence" value="ECO:0007669"/>
    <property type="project" value="UniProtKB-ARBA"/>
</dbReference>
<dbReference type="SUPFAM" id="SSF52540">
    <property type="entry name" value="P-loop containing nucleoside triphosphate hydrolases"/>
    <property type="match status" value="2"/>
</dbReference>
<evidence type="ECO:0000256" key="13">
    <source>
        <dbReference type="SAM" id="Phobius"/>
    </source>
</evidence>
<evidence type="ECO:0000256" key="6">
    <source>
        <dbReference type="ARBA" id="ARBA00022741"/>
    </source>
</evidence>
<dbReference type="GO" id="GO:0008361">
    <property type="term" value="P:regulation of cell size"/>
    <property type="evidence" value="ECO:0007669"/>
    <property type="project" value="UniProtKB-ARBA"/>
</dbReference>
<keyword evidence="17" id="KW-1185">Reference proteome</keyword>
<feature type="compositionally biased region" description="Basic and acidic residues" evidence="12">
    <location>
        <begin position="1"/>
        <end position="17"/>
    </location>
</feature>
<dbReference type="GO" id="GO:0010329">
    <property type="term" value="F:auxin efflux transmembrane transporter activity"/>
    <property type="evidence" value="ECO:0007669"/>
    <property type="project" value="UniProtKB-ARBA"/>
</dbReference>
<feature type="transmembrane region" description="Helical" evidence="13">
    <location>
        <begin position="761"/>
        <end position="786"/>
    </location>
</feature>
<feature type="transmembrane region" description="Helical" evidence="13">
    <location>
        <begin position="946"/>
        <end position="967"/>
    </location>
</feature>
<dbReference type="PROSITE" id="PS50893">
    <property type="entry name" value="ABC_TRANSPORTER_2"/>
    <property type="match status" value="2"/>
</dbReference>
<comment type="subcellular location">
    <subcellularLocation>
        <location evidence="1">Cell membrane</location>
        <topology evidence="1">Multi-pass membrane protein</topology>
    </subcellularLocation>
</comment>
<name>A0A7J7NI51_9MAGN</name>
<feature type="domain" description="ABC transmembrane type-1" evidence="15">
    <location>
        <begin position="722"/>
        <end position="1009"/>
    </location>
</feature>
<dbReference type="InterPro" id="IPR011527">
    <property type="entry name" value="ABC1_TM_dom"/>
</dbReference>
<dbReference type="EMBL" id="JACGCM010000768">
    <property type="protein sequence ID" value="KAF6166931.1"/>
    <property type="molecule type" value="Genomic_DNA"/>
</dbReference>
<sequence>MAQDSYEIKRGEGKEKVGVSSGGTMEDHGVKKKKKDGDDGGEKPSLGPPPVKFIELFRFSDGLDYVLMGIGTMGAIVHGCSLPLFLRFFADLVNSFGSYANNIDKMMDEVLKYAFYFLVVGAAIWASSWAEISCWMWTGERQSAKMRIKYLEAALNQDVQYFDTEVRTSDVVFAINTDAVMVQDAISEKFGNFIHYMATFVSGFVVGFTAVWQLALVTLAVVPLIALIGGIHTTALSKLSSKSQQALSQAGNIAEQTIAQIRVVFSFVGESRALQSYSSALKVAQRTGYKTGFAKGIGLGATFFTVFCCYALLLWYGGHLVRHHYTNGGLAIATMFSVMIGGIALGQSAPSMAAFAKAKVAAAKIYRIIDHKPSIDRNAESGSELSTIAGDIELKNIDFSYPSRPDVRILNNFSLNVPSGKTIALVGSSGSGKSTIVSLIERFYDPTSGQVMLDGQDIKTLKLRWLRQQIGLVSQEPALFATTITENILFGRPDASQIEIEEATRVSNAHSFIIKLPEGYNTQVGERGLQLSGGQKQRIAIARAMLKNPAILLLDEATSALDSESEKLVQEALDRFMIGRTTLVIAHRLSTIRKADLVAVLQQGSVSEIGTHDELFSKGENGVYAKLIRMQEMAHETALHNARKSSARPSSARNSISSPIYTRNSSYGRSPYSRRLSDFSAADFHLSFDGNYNRHEKLPFKVQASSFWRLAKMNSPEWTYALLGTVGSVVCGSISALFAYVLSAVLSVYYSQDHAYMRREIGKYCFLLIGVSSAALIFNTIQHFFWDIVGENLTKRVREMMMTAVLKNEVAWFDLEENESARIAARLALDANNVRSAIGDRISVIMQNSALLIVACTAGFVLEWRLSLVLIAVFPVVVAATVLQKMFMKGFSGDLEAAHAKATQLAAEAVSNLRTVAAFNSESNIVGLFSSNLEKPLRRCFWKGQIAGSSFGVAQFLLYASYALGLWYASWLVKHGISDFSKTIRVFMVLMVSANGAAETLTIVPDFIKGSRAIRSVFELLDRTTESDPDDPNTALVSERLRGDVELKHVDFTYPSRPDMPVFLDISIRARAGKTLALVGPSGCGKSSVISLVQRFYEPTSGRVLIDGKDIRKYNLKSLRQHIALVPQEPCLFAASIHDNIAYGKESATETEIIEAATLANAHKFISALPDGYKTWVGEMGVQLSGGQRQRIAIARAFLKKAEIMLLDEATSALDAESEKCVQEALERSCLGRTTIIVAHRLSTIRNANVIAVIDDGKVVEQGSHSHLLNHFPNGCYARLIQLQRLTHGQPAGILSGSCSSGRSKEEDINVGEAK</sequence>
<feature type="region of interest" description="Disordered" evidence="12">
    <location>
        <begin position="639"/>
        <end position="659"/>
    </location>
</feature>
<dbReference type="CDD" id="cd18578">
    <property type="entry name" value="ABC_6TM_Pgp_ABCB1_D2_like"/>
    <property type="match status" value="1"/>
</dbReference>